<accession>A0A562PWC7</accession>
<dbReference type="AlphaFoldDB" id="A0A562PWC7"/>
<gene>
    <name evidence="1" type="ORF">IP92_02090</name>
</gene>
<dbReference type="RefSeq" id="WP_260070870.1">
    <property type="nucleotide sequence ID" value="NZ_CP046904.1"/>
</dbReference>
<comment type="caution">
    <text evidence="1">The sequence shown here is derived from an EMBL/GenBank/DDBJ whole genome shotgun (WGS) entry which is preliminary data.</text>
</comment>
<evidence type="ECO:0000313" key="1">
    <source>
        <dbReference type="EMBL" id="TWI48698.1"/>
    </source>
</evidence>
<dbReference type="EMBL" id="VLKW01000003">
    <property type="protein sequence ID" value="TWI48698.1"/>
    <property type="molecule type" value="Genomic_DNA"/>
</dbReference>
<reference evidence="1 2" key="1">
    <citation type="journal article" date="2015" name="Stand. Genomic Sci.">
        <title>Genomic Encyclopedia of Bacterial and Archaeal Type Strains, Phase III: the genomes of soil and plant-associated and newly described type strains.</title>
        <authorList>
            <person name="Whitman W.B."/>
            <person name="Woyke T."/>
            <person name="Klenk H.P."/>
            <person name="Zhou Y."/>
            <person name="Lilburn T.G."/>
            <person name="Beck B.J."/>
            <person name="De Vos P."/>
            <person name="Vandamme P."/>
            <person name="Eisen J.A."/>
            <person name="Garrity G."/>
            <person name="Hugenholtz P."/>
            <person name="Kyrpides N.C."/>
        </authorList>
    </citation>
    <scope>NUCLEOTIDE SEQUENCE [LARGE SCALE GENOMIC DNA]</scope>
    <source>
        <strain evidence="1 2">CGMCC 1.10685</strain>
    </source>
</reference>
<evidence type="ECO:0000313" key="2">
    <source>
        <dbReference type="Proteomes" id="UP000315112"/>
    </source>
</evidence>
<sequence length="41" mass="4472">MNRTLQWKVASLLGYVAVLMMTLVMGSDGELPVILRLAAPL</sequence>
<dbReference type="Proteomes" id="UP000315112">
    <property type="component" value="Unassembled WGS sequence"/>
</dbReference>
<name>A0A562PWC7_9BURK</name>
<organism evidence="1 2">
    <name type="scientific">Pseudoduganella flava</name>
    <dbReference type="NCBI Taxonomy" id="871742"/>
    <lineage>
        <taxon>Bacteria</taxon>
        <taxon>Pseudomonadati</taxon>
        <taxon>Pseudomonadota</taxon>
        <taxon>Betaproteobacteria</taxon>
        <taxon>Burkholderiales</taxon>
        <taxon>Oxalobacteraceae</taxon>
        <taxon>Telluria group</taxon>
        <taxon>Pseudoduganella</taxon>
    </lineage>
</organism>
<proteinExistence type="predicted"/>
<protein>
    <submittedName>
        <fullName evidence="1">Uncharacterized protein</fullName>
    </submittedName>
</protein>